<organism evidence="3 4">
    <name type="scientific">Rhodoferax antarcticus ANT.BR</name>
    <dbReference type="NCBI Taxonomy" id="1111071"/>
    <lineage>
        <taxon>Bacteria</taxon>
        <taxon>Pseudomonadati</taxon>
        <taxon>Pseudomonadota</taxon>
        <taxon>Betaproteobacteria</taxon>
        <taxon>Burkholderiales</taxon>
        <taxon>Comamonadaceae</taxon>
        <taxon>Rhodoferax</taxon>
    </lineage>
</organism>
<sequence length="403" mass="45808">MSKPSIDEVLPPKPEALFDRVAVILDEARGNVVRAVNTQMVLAYWLIGREIVQELQGGEERAAYGKGLVADLSRQLTQRYGKGFSVSNLWYFRQFYLAFIGRVPIPHPLGGESSSAAIPHPVGGELTGCELLYAAGRNLKLRTKSGPPSAHALPRGFSPQLSWSHYRVLMQVTNLVSRDFYEREAIAGGWDKRTLERQLHSFYYERTLKSAQPARMLAQGRRLTAPVVGAVDILKNPYVLEFLGLPNMETLYESNLERAVITHLQRFLLELGNGFAFVGRQKHIRIEDQDRFIDLVFYHCQLKFYLLIDLKVGKLTHGDVGQMDGYVRMFDALFTAPDDNPTIGLILCTEKSKTVARYSVLNDRKQIFASKYMLSLPTEEQLRLEVERERRLIESALEERSDE</sequence>
<evidence type="ECO:0000259" key="2">
    <source>
        <dbReference type="Pfam" id="PF17761"/>
    </source>
</evidence>
<reference evidence="3 4" key="1">
    <citation type="submission" date="2017-01" db="EMBL/GenBank/DDBJ databases">
        <title>Genome sequence of Rhodoferax antarcticus ANT.BR, a psychrophilic purple nonsulfur bacterium from an Antarctic microbial mat.</title>
        <authorList>
            <person name="Baker J."/>
            <person name="Riester C."/>
            <person name="Skinner B."/>
            <person name="Newell A."/>
            <person name="Swingley W."/>
            <person name="Madigan M."/>
            <person name="Jung D."/>
            <person name="Asao M."/>
            <person name="Chen M."/>
            <person name="Loughlin P."/>
            <person name="Pan H."/>
            <person name="Lin S."/>
            <person name="Li N."/>
            <person name="Shaw J."/>
            <person name="Prado M."/>
            <person name="Sherman C."/>
            <person name="Li X."/>
            <person name="Tang J."/>
            <person name="Blankenship R."/>
            <person name="Zhao T."/>
            <person name="Touchman J."/>
            <person name="Sattley M."/>
        </authorList>
    </citation>
    <scope>NUCLEOTIDE SEQUENCE [LARGE SCALE GENOMIC DNA]</scope>
    <source>
        <strain evidence="3 4">ANT.BR</strain>
    </source>
</reference>
<gene>
    <name evidence="3" type="ORF">BLL52_1268</name>
</gene>
<dbReference type="InterPro" id="IPR009362">
    <property type="entry name" value="YhcG_C"/>
</dbReference>
<dbReference type="PANTHER" id="PTHR30547:SF5">
    <property type="entry name" value="NUCLEASE YHCG-RELATED"/>
    <property type="match status" value="1"/>
</dbReference>
<evidence type="ECO:0000313" key="3">
    <source>
        <dbReference type="EMBL" id="OLP07438.1"/>
    </source>
</evidence>
<accession>A0A1Q8YH95</accession>
<dbReference type="RefSeq" id="WP_075585750.1">
    <property type="nucleotide sequence ID" value="NZ_MSYM01000008.1"/>
</dbReference>
<feature type="domain" description="YhcG PDDEXK nuclease" evidence="1">
    <location>
        <begin position="232"/>
        <end position="383"/>
    </location>
</feature>
<protein>
    <recommendedName>
        <fullName evidence="5">DUF1016 domain-containing protein</fullName>
    </recommendedName>
</protein>
<dbReference type="GO" id="GO:0003676">
    <property type="term" value="F:nucleic acid binding"/>
    <property type="evidence" value="ECO:0007669"/>
    <property type="project" value="InterPro"/>
</dbReference>
<feature type="domain" description="YhcG N-terminal" evidence="2">
    <location>
        <begin position="158"/>
        <end position="206"/>
    </location>
</feature>
<keyword evidence="4" id="KW-1185">Reference proteome</keyword>
<dbReference type="InterPro" id="IPR053148">
    <property type="entry name" value="PD-DEXK-like_domain"/>
</dbReference>
<dbReference type="Pfam" id="PF17761">
    <property type="entry name" value="DUF1016_N"/>
    <property type="match status" value="2"/>
</dbReference>
<feature type="domain" description="YhcG N-terminal" evidence="2">
    <location>
        <begin position="22"/>
        <end position="99"/>
    </location>
</feature>
<dbReference type="Proteomes" id="UP000185911">
    <property type="component" value="Unassembled WGS sequence"/>
</dbReference>
<dbReference type="EMBL" id="MSYM01000008">
    <property type="protein sequence ID" value="OLP07438.1"/>
    <property type="molecule type" value="Genomic_DNA"/>
</dbReference>
<evidence type="ECO:0008006" key="5">
    <source>
        <dbReference type="Google" id="ProtNLM"/>
    </source>
</evidence>
<comment type="caution">
    <text evidence="3">The sequence shown here is derived from an EMBL/GenBank/DDBJ whole genome shotgun (WGS) entry which is preliminary data.</text>
</comment>
<evidence type="ECO:0000259" key="1">
    <source>
        <dbReference type="Pfam" id="PF06250"/>
    </source>
</evidence>
<dbReference type="PANTHER" id="PTHR30547">
    <property type="entry name" value="UNCHARACTERIZED PROTEIN YHCG-RELATED"/>
    <property type="match status" value="1"/>
</dbReference>
<dbReference type="AlphaFoldDB" id="A0A1Q8YH95"/>
<dbReference type="InterPro" id="IPR011856">
    <property type="entry name" value="tRNA_endonuc-like_dom_sf"/>
</dbReference>
<name>A0A1Q8YH95_9BURK</name>
<dbReference type="Gene3D" id="3.40.1350.10">
    <property type="match status" value="1"/>
</dbReference>
<dbReference type="Pfam" id="PF06250">
    <property type="entry name" value="YhcG_C"/>
    <property type="match status" value="1"/>
</dbReference>
<dbReference type="STRING" id="81479.RA876_00985"/>
<dbReference type="InterPro" id="IPR041527">
    <property type="entry name" value="YhcG_N"/>
</dbReference>
<evidence type="ECO:0000313" key="4">
    <source>
        <dbReference type="Proteomes" id="UP000185911"/>
    </source>
</evidence>
<proteinExistence type="predicted"/>